<dbReference type="SUPFAM" id="SSF46689">
    <property type="entry name" value="Homeodomain-like"/>
    <property type="match status" value="1"/>
</dbReference>
<dbReference type="PRINTS" id="PR00455">
    <property type="entry name" value="HTHTETR"/>
</dbReference>
<dbReference type="GO" id="GO:0000976">
    <property type="term" value="F:transcription cis-regulatory region binding"/>
    <property type="evidence" value="ECO:0007669"/>
    <property type="project" value="TreeGrafter"/>
</dbReference>
<feature type="domain" description="HTH tetR-type" evidence="3">
    <location>
        <begin position="14"/>
        <end position="74"/>
    </location>
</feature>
<sequence length="201" mass="22106">MAYQETDYTRQNKADTRNALLRAGHKLLAKKGFSAISIAGVAQQAGMATGNVYRYFKNKSALVVALFERATQYEIEAVFDSVNALAPAEIQLRTLLTAFAQRANANPVLSYALLAEPVTPELEAARQTYKATWAGKFQQVIQQGIQQQVFVEQPVQVAAVAIVAVMADSLILPDPYARLTEQHIEHLVNFCLRALLTGDPQ</sequence>
<dbReference type="Pfam" id="PF00440">
    <property type="entry name" value="TetR_N"/>
    <property type="match status" value="1"/>
</dbReference>
<evidence type="ECO:0000256" key="1">
    <source>
        <dbReference type="ARBA" id="ARBA00023125"/>
    </source>
</evidence>
<keyword evidence="5" id="KW-1185">Reference proteome</keyword>
<reference evidence="4 5" key="1">
    <citation type="journal article" date="2013" name="Genome Announc.">
        <title>Complete genome sequence of Simiduia agarivorans SA1(T), a marine bacterium able to degrade a variety of polysaccharides.</title>
        <authorList>
            <person name="Lin S.Y."/>
            <person name="Shieh W.Y."/>
            <person name="Chen J.S."/>
            <person name="Tang S.L."/>
        </authorList>
    </citation>
    <scope>NUCLEOTIDE SEQUENCE [LARGE SCALE GENOMIC DNA]</scope>
    <source>
        <strain evidence="5">DSM 21679 / JCM 13881 / BCRC 17597 / SA1</strain>
    </source>
</reference>
<gene>
    <name evidence="4" type="ordered locus">M5M_00125</name>
</gene>
<dbReference type="KEGG" id="saga:M5M_00125"/>
<dbReference type="SUPFAM" id="SSF48498">
    <property type="entry name" value="Tetracyclin repressor-like, C-terminal domain"/>
    <property type="match status" value="1"/>
</dbReference>
<evidence type="ECO:0000313" key="5">
    <source>
        <dbReference type="Proteomes" id="UP000000466"/>
    </source>
</evidence>
<dbReference type="InterPro" id="IPR009057">
    <property type="entry name" value="Homeodomain-like_sf"/>
</dbReference>
<name>K4KE09_SIMAS</name>
<dbReference type="RefSeq" id="WP_015045437.1">
    <property type="nucleotide sequence ID" value="NC_018868.3"/>
</dbReference>
<proteinExistence type="predicted"/>
<dbReference type="PROSITE" id="PS50977">
    <property type="entry name" value="HTH_TETR_2"/>
    <property type="match status" value="1"/>
</dbReference>
<dbReference type="Gene3D" id="1.10.357.10">
    <property type="entry name" value="Tetracycline Repressor, domain 2"/>
    <property type="match status" value="1"/>
</dbReference>
<protein>
    <submittedName>
        <fullName evidence="4">TetR family transcriptional regulator</fullName>
    </submittedName>
</protein>
<dbReference type="PANTHER" id="PTHR30055:SF226">
    <property type="entry name" value="HTH-TYPE TRANSCRIPTIONAL REGULATOR PKSA"/>
    <property type="match status" value="1"/>
</dbReference>
<dbReference type="GO" id="GO:0003700">
    <property type="term" value="F:DNA-binding transcription factor activity"/>
    <property type="evidence" value="ECO:0007669"/>
    <property type="project" value="TreeGrafter"/>
</dbReference>
<dbReference type="HOGENOM" id="CLU_069356_12_0_6"/>
<feature type="DNA-binding region" description="H-T-H motif" evidence="2">
    <location>
        <begin position="37"/>
        <end position="56"/>
    </location>
</feature>
<dbReference type="eggNOG" id="COG1309">
    <property type="taxonomic scope" value="Bacteria"/>
</dbReference>
<organism evidence="4 5">
    <name type="scientific">Simiduia agarivorans (strain DSM 21679 / JCM 13881 / BCRC 17597 / SA1)</name>
    <dbReference type="NCBI Taxonomy" id="1117647"/>
    <lineage>
        <taxon>Bacteria</taxon>
        <taxon>Pseudomonadati</taxon>
        <taxon>Pseudomonadota</taxon>
        <taxon>Gammaproteobacteria</taxon>
        <taxon>Cellvibrionales</taxon>
        <taxon>Cellvibrionaceae</taxon>
        <taxon>Simiduia</taxon>
    </lineage>
</organism>
<evidence type="ECO:0000256" key="2">
    <source>
        <dbReference type="PROSITE-ProRule" id="PRU00335"/>
    </source>
</evidence>
<accession>K4KE09</accession>
<evidence type="ECO:0000259" key="3">
    <source>
        <dbReference type="PROSITE" id="PS50977"/>
    </source>
</evidence>
<dbReference type="Proteomes" id="UP000000466">
    <property type="component" value="Chromosome"/>
</dbReference>
<dbReference type="InterPro" id="IPR036271">
    <property type="entry name" value="Tet_transcr_reg_TetR-rel_C_sf"/>
</dbReference>
<dbReference type="AlphaFoldDB" id="K4KE09"/>
<dbReference type="OrthoDB" id="63332at2"/>
<dbReference type="InterPro" id="IPR001647">
    <property type="entry name" value="HTH_TetR"/>
</dbReference>
<dbReference type="InterPro" id="IPR050109">
    <property type="entry name" value="HTH-type_TetR-like_transc_reg"/>
</dbReference>
<evidence type="ECO:0000313" key="4">
    <source>
        <dbReference type="EMBL" id="AFU97264.1"/>
    </source>
</evidence>
<dbReference type="PANTHER" id="PTHR30055">
    <property type="entry name" value="HTH-TYPE TRANSCRIPTIONAL REGULATOR RUTR"/>
    <property type="match status" value="1"/>
</dbReference>
<dbReference type="STRING" id="1117647.M5M_00125"/>
<keyword evidence="1 2" id="KW-0238">DNA-binding</keyword>
<dbReference type="EMBL" id="CP003746">
    <property type="protein sequence ID" value="AFU97264.1"/>
    <property type="molecule type" value="Genomic_DNA"/>
</dbReference>